<keyword evidence="2" id="KW-1185">Reference proteome</keyword>
<evidence type="ECO:0000313" key="2">
    <source>
        <dbReference type="Proteomes" id="UP000265520"/>
    </source>
</evidence>
<accession>A0A392TAZ3</accession>
<dbReference type="EMBL" id="LXQA010543801">
    <property type="protein sequence ID" value="MCI58291.1"/>
    <property type="molecule type" value="Genomic_DNA"/>
</dbReference>
<organism evidence="1 2">
    <name type="scientific">Trifolium medium</name>
    <dbReference type="NCBI Taxonomy" id="97028"/>
    <lineage>
        <taxon>Eukaryota</taxon>
        <taxon>Viridiplantae</taxon>
        <taxon>Streptophyta</taxon>
        <taxon>Embryophyta</taxon>
        <taxon>Tracheophyta</taxon>
        <taxon>Spermatophyta</taxon>
        <taxon>Magnoliopsida</taxon>
        <taxon>eudicotyledons</taxon>
        <taxon>Gunneridae</taxon>
        <taxon>Pentapetalae</taxon>
        <taxon>rosids</taxon>
        <taxon>fabids</taxon>
        <taxon>Fabales</taxon>
        <taxon>Fabaceae</taxon>
        <taxon>Papilionoideae</taxon>
        <taxon>50 kb inversion clade</taxon>
        <taxon>NPAAA clade</taxon>
        <taxon>Hologalegina</taxon>
        <taxon>IRL clade</taxon>
        <taxon>Trifolieae</taxon>
        <taxon>Trifolium</taxon>
    </lineage>
</organism>
<comment type="caution">
    <text evidence="1">The sequence shown here is derived from an EMBL/GenBank/DDBJ whole genome shotgun (WGS) entry which is preliminary data.</text>
</comment>
<protein>
    <submittedName>
        <fullName evidence="1">Uncharacterized protein</fullName>
    </submittedName>
</protein>
<feature type="non-terminal residue" evidence="1">
    <location>
        <position position="1"/>
    </location>
</feature>
<dbReference type="Proteomes" id="UP000265520">
    <property type="component" value="Unassembled WGS sequence"/>
</dbReference>
<name>A0A392TAZ3_9FABA</name>
<evidence type="ECO:0000313" key="1">
    <source>
        <dbReference type="EMBL" id="MCI58291.1"/>
    </source>
</evidence>
<reference evidence="1 2" key="1">
    <citation type="journal article" date="2018" name="Front. Plant Sci.">
        <title>Red Clover (Trifolium pratense) and Zigzag Clover (T. medium) - A Picture of Genomic Similarities and Differences.</title>
        <authorList>
            <person name="Dluhosova J."/>
            <person name="Istvanek J."/>
            <person name="Nedelnik J."/>
            <person name="Repkova J."/>
        </authorList>
    </citation>
    <scope>NUCLEOTIDE SEQUENCE [LARGE SCALE GENOMIC DNA]</scope>
    <source>
        <strain evidence="2">cv. 10/8</strain>
        <tissue evidence="1">Leaf</tissue>
    </source>
</reference>
<proteinExistence type="predicted"/>
<dbReference type="AlphaFoldDB" id="A0A392TAZ3"/>
<sequence length="36" mass="4280">VYYFGQHWRIPSNSPHNRLSTTYQLHGPWIRSSHVG</sequence>